<dbReference type="Proteomes" id="UP000444721">
    <property type="component" value="Unassembled WGS sequence"/>
</dbReference>
<dbReference type="VEuPathDB" id="AmoebaDB:NF0049550"/>
<dbReference type="PROSITE" id="PS50103">
    <property type="entry name" value="ZF_C3H1"/>
    <property type="match status" value="1"/>
</dbReference>
<comment type="caution">
    <text evidence="6">The sequence shown here is derived from an EMBL/GenBank/DDBJ whole genome shotgun (WGS) entry which is preliminary data.</text>
</comment>
<dbReference type="Gene3D" id="4.10.1000.10">
    <property type="entry name" value="Zinc finger, CCCH-type"/>
    <property type="match status" value="1"/>
</dbReference>
<accession>A0A6A5C571</accession>
<dbReference type="SUPFAM" id="SSF90229">
    <property type="entry name" value="CCCH zinc finger"/>
    <property type="match status" value="1"/>
</dbReference>
<evidence type="ECO:0000313" key="7">
    <source>
        <dbReference type="Proteomes" id="UP000444721"/>
    </source>
</evidence>
<dbReference type="OMA" id="FRHDNAI"/>
<keyword evidence="7" id="KW-1185">Reference proteome</keyword>
<dbReference type="GeneID" id="68119018"/>
<name>A0A6A5C571_NAEFO</name>
<feature type="domain" description="C3H1-type" evidence="5">
    <location>
        <begin position="26"/>
        <end position="54"/>
    </location>
</feature>
<protein>
    <recommendedName>
        <fullName evidence="5">C3H1-type domain-containing protein</fullName>
    </recommendedName>
</protein>
<dbReference type="InterPro" id="IPR000571">
    <property type="entry name" value="Znf_CCCH"/>
</dbReference>
<dbReference type="VEuPathDB" id="AmoebaDB:NfTy_021810"/>
<dbReference type="EMBL" id="VFQX01000012">
    <property type="protein sequence ID" value="KAF0981942.1"/>
    <property type="molecule type" value="Genomic_DNA"/>
</dbReference>
<keyword evidence="3 4" id="KW-0862">Zinc</keyword>
<dbReference type="AlphaFoldDB" id="A0A6A5C571"/>
<dbReference type="SMART" id="SM00356">
    <property type="entry name" value="ZnF_C3H1"/>
    <property type="match status" value="1"/>
</dbReference>
<dbReference type="RefSeq" id="XP_044566655.1">
    <property type="nucleotide sequence ID" value="XM_044702253.1"/>
</dbReference>
<evidence type="ECO:0000256" key="3">
    <source>
        <dbReference type="ARBA" id="ARBA00022833"/>
    </source>
</evidence>
<reference evidence="6 7" key="1">
    <citation type="journal article" date="2019" name="Sci. Rep.">
        <title>Nanopore sequencing improves the draft genome of the human pathogenic amoeba Naegleria fowleri.</title>
        <authorList>
            <person name="Liechti N."/>
            <person name="Schurch N."/>
            <person name="Bruggmann R."/>
            <person name="Wittwer M."/>
        </authorList>
    </citation>
    <scope>NUCLEOTIDE SEQUENCE [LARGE SCALE GENOMIC DNA]</scope>
    <source>
        <strain evidence="6 7">ATCC 30894</strain>
    </source>
</reference>
<evidence type="ECO:0000256" key="1">
    <source>
        <dbReference type="ARBA" id="ARBA00022723"/>
    </source>
</evidence>
<sequence>MSMNSSLSIELINSLQFNSSSEEKQSNSSQPCKAFEEDGFCMKGSQCTFRHDNAIKNVNYIEFLFEYETIASSTTINSDDVSLSKKAKKIQQVANSPQKAKIAPKSKKIKLSNELREESTPSQPQQTKEPFEIPLEYEKVNFDKPLIPFDFSYHTPTHVRQKMMEDLIEIHSKITNNKKKAIVLSFQKEKEFYSGSFDKMSYMRQFTRFKKEQAVSALGNQETKKKQ</sequence>
<organism evidence="6 7">
    <name type="scientific">Naegleria fowleri</name>
    <name type="common">Brain eating amoeba</name>
    <dbReference type="NCBI Taxonomy" id="5763"/>
    <lineage>
        <taxon>Eukaryota</taxon>
        <taxon>Discoba</taxon>
        <taxon>Heterolobosea</taxon>
        <taxon>Tetramitia</taxon>
        <taxon>Eutetramitia</taxon>
        <taxon>Vahlkampfiidae</taxon>
        <taxon>Naegleria</taxon>
    </lineage>
</organism>
<dbReference type="GO" id="GO:0008270">
    <property type="term" value="F:zinc ion binding"/>
    <property type="evidence" value="ECO:0007669"/>
    <property type="project" value="UniProtKB-KW"/>
</dbReference>
<keyword evidence="2 4" id="KW-0863">Zinc-finger</keyword>
<evidence type="ECO:0000259" key="5">
    <source>
        <dbReference type="PROSITE" id="PS50103"/>
    </source>
</evidence>
<gene>
    <name evidence="6" type="ORF">FDP41_011803</name>
</gene>
<dbReference type="InterPro" id="IPR036855">
    <property type="entry name" value="Znf_CCCH_sf"/>
</dbReference>
<dbReference type="OrthoDB" id="10266336at2759"/>
<dbReference type="VEuPathDB" id="AmoebaDB:FDP41_011803"/>
<evidence type="ECO:0000256" key="2">
    <source>
        <dbReference type="ARBA" id="ARBA00022771"/>
    </source>
</evidence>
<evidence type="ECO:0000313" key="6">
    <source>
        <dbReference type="EMBL" id="KAF0981942.1"/>
    </source>
</evidence>
<keyword evidence="1 4" id="KW-0479">Metal-binding</keyword>
<evidence type="ECO:0000256" key="4">
    <source>
        <dbReference type="PROSITE-ProRule" id="PRU00723"/>
    </source>
</evidence>
<feature type="zinc finger region" description="C3H1-type" evidence="4">
    <location>
        <begin position="26"/>
        <end position="54"/>
    </location>
</feature>
<proteinExistence type="predicted"/>